<dbReference type="GeneID" id="80337440"/>
<gene>
    <name evidence="1" type="ORF">FOH10_34370</name>
</gene>
<reference evidence="1 2" key="1">
    <citation type="submission" date="2019-07" db="EMBL/GenBank/DDBJ databases">
        <title>Complete Genome Sequence and Methylome Analysis of Nocardia otitidis-caviarum NEB252.</title>
        <authorList>
            <person name="Fomenkov A."/>
            <person name="Anton B.P."/>
            <person name="Vincze T."/>
            <person name="Roberts R.J."/>
        </authorList>
    </citation>
    <scope>NUCLEOTIDE SEQUENCE [LARGE SCALE GENOMIC DNA]</scope>
    <source>
        <strain evidence="1 2">NEB252</strain>
    </source>
</reference>
<dbReference type="Proteomes" id="UP000317039">
    <property type="component" value="Chromosome"/>
</dbReference>
<evidence type="ECO:0000313" key="2">
    <source>
        <dbReference type="Proteomes" id="UP000317039"/>
    </source>
</evidence>
<evidence type="ECO:0000313" key="1">
    <source>
        <dbReference type="EMBL" id="QDP83052.1"/>
    </source>
</evidence>
<dbReference type="EMBL" id="CP041695">
    <property type="protein sequence ID" value="QDP83052.1"/>
    <property type="molecule type" value="Genomic_DNA"/>
</dbReference>
<proteinExistence type="predicted"/>
<protein>
    <submittedName>
        <fullName evidence="1">Uncharacterized protein</fullName>
    </submittedName>
</protein>
<organism evidence="1 2">
    <name type="scientific">Nocardia otitidiscaviarum</name>
    <dbReference type="NCBI Taxonomy" id="1823"/>
    <lineage>
        <taxon>Bacteria</taxon>
        <taxon>Bacillati</taxon>
        <taxon>Actinomycetota</taxon>
        <taxon>Actinomycetes</taxon>
        <taxon>Mycobacteriales</taxon>
        <taxon>Nocardiaceae</taxon>
        <taxon>Nocardia</taxon>
    </lineage>
</organism>
<name>A0A516NVW4_9NOCA</name>
<dbReference type="AlphaFoldDB" id="A0A516NVW4"/>
<accession>A0A516NVW4</accession>
<dbReference type="KEGG" id="nod:FOH10_34370"/>
<sequence length="144" mass="14301">MPMIVVTGGESFQPSGMNKNGTQKLTGSWAEITGWTADTGNYPGSTLSGNGLRAQGSNPNASVNATLAFSGASGTGPTQQARILVNGTVVATGQQLIGASGTLTASATVALSEGDVVTVQAFGTAQLSGWESTISAAGSHVRIT</sequence>
<dbReference type="RefSeq" id="WP_143983741.1">
    <property type="nucleotide sequence ID" value="NZ_CP041695.1"/>
</dbReference>